<dbReference type="PROSITE" id="PS00086">
    <property type="entry name" value="CYTOCHROME_P450"/>
    <property type="match status" value="1"/>
</dbReference>
<dbReference type="InterPro" id="IPR001128">
    <property type="entry name" value="Cyt_P450"/>
</dbReference>
<evidence type="ECO:0000313" key="12">
    <source>
        <dbReference type="Proteomes" id="UP001437256"/>
    </source>
</evidence>
<dbReference type="InterPro" id="IPR017972">
    <property type="entry name" value="Cyt_P450_CS"/>
</dbReference>
<dbReference type="InterPro" id="IPR002401">
    <property type="entry name" value="Cyt_P450_E_grp-I"/>
</dbReference>
<comment type="pathway">
    <text evidence="2">Secondary metabolite biosynthesis.</text>
</comment>
<comment type="cofactor">
    <cofactor evidence="1">
        <name>heme</name>
        <dbReference type="ChEBI" id="CHEBI:30413"/>
    </cofactor>
</comment>
<accession>A0ABR3A3V8</accession>
<name>A0ABR3A3V8_9AGAR</name>
<feature type="region of interest" description="Disordered" evidence="10">
    <location>
        <begin position="225"/>
        <end position="261"/>
    </location>
</feature>
<dbReference type="InterPro" id="IPR036396">
    <property type="entry name" value="Cyt_P450_sf"/>
</dbReference>
<gene>
    <name evidence="11" type="ORF">AAF712_004630</name>
</gene>
<dbReference type="PRINTS" id="PR00385">
    <property type="entry name" value="P450"/>
</dbReference>
<dbReference type="Proteomes" id="UP001437256">
    <property type="component" value="Unassembled WGS sequence"/>
</dbReference>
<evidence type="ECO:0008006" key="13">
    <source>
        <dbReference type="Google" id="ProtNLM"/>
    </source>
</evidence>
<evidence type="ECO:0000256" key="3">
    <source>
        <dbReference type="ARBA" id="ARBA00010617"/>
    </source>
</evidence>
<keyword evidence="8 9" id="KW-0503">Monooxygenase</keyword>
<evidence type="ECO:0000256" key="9">
    <source>
        <dbReference type="RuleBase" id="RU000461"/>
    </source>
</evidence>
<dbReference type="InterPro" id="IPR050364">
    <property type="entry name" value="Cytochrome_P450_fung"/>
</dbReference>
<dbReference type="Pfam" id="PF00067">
    <property type="entry name" value="p450"/>
    <property type="match status" value="1"/>
</dbReference>
<evidence type="ECO:0000256" key="6">
    <source>
        <dbReference type="ARBA" id="ARBA00023002"/>
    </source>
</evidence>
<keyword evidence="7 9" id="KW-0408">Iron</keyword>
<dbReference type="PRINTS" id="PR00463">
    <property type="entry name" value="EP450I"/>
</dbReference>
<organism evidence="11 12">
    <name type="scientific">Marasmius tenuissimus</name>
    <dbReference type="NCBI Taxonomy" id="585030"/>
    <lineage>
        <taxon>Eukaryota</taxon>
        <taxon>Fungi</taxon>
        <taxon>Dikarya</taxon>
        <taxon>Basidiomycota</taxon>
        <taxon>Agaricomycotina</taxon>
        <taxon>Agaricomycetes</taxon>
        <taxon>Agaricomycetidae</taxon>
        <taxon>Agaricales</taxon>
        <taxon>Marasmiineae</taxon>
        <taxon>Marasmiaceae</taxon>
        <taxon>Marasmius</taxon>
    </lineage>
</organism>
<evidence type="ECO:0000256" key="5">
    <source>
        <dbReference type="ARBA" id="ARBA00022723"/>
    </source>
</evidence>
<dbReference type="EMBL" id="JBBXMP010000019">
    <property type="protein sequence ID" value="KAL0068245.1"/>
    <property type="molecule type" value="Genomic_DNA"/>
</dbReference>
<comment type="similarity">
    <text evidence="3 9">Belongs to the cytochrome P450 family.</text>
</comment>
<sequence length="261" mass="29464">MALEPHGWVKDQIKTGIAFPSFTAQLLQDSNGELTSDSELEDIVLWSAGALYAAGTDTTVSVMKNFFFCMMLYPDVQSRGQEEVDRFMHEENRLPSLKDWSRGALPFVTSIVQEVLRWHPAAPLGIPHATTHEDMYEGYYIPKKVTIIGNIWAMLHDESVYPQPDTFDPDRYSGKGGRKIEDDPRSIVFGFGRRICPGRYIAEASIWIQIATALACLQIDKPDGEKPEVAFTSGPPQTLFMQDQRKERESRRMDEVGDTGE</sequence>
<keyword evidence="4 9" id="KW-0349">Heme</keyword>
<dbReference type="SUPFAM" id="SSF48264">
    <property type="entry name" value="Cytochrome P450"/>
    <property type="match status" value="1"/>
</dbReference>
<feature type="compositionally biased region" description="Basic and acidic residues" evidence="10">
    <location>
        <begin position="243"/>
        <end position="255"/>
    </location>
</feature>
<evidence type="ECO:0000256" key="4">
    <source>
        <dbReference type="ARBA" id="ARBA00022617"/>
    </source>
</evidence>
<reference evidence="11 12" key="1">
    <citation type="submission" date="2024-05" db="EMBL/GenBank/DDBJ databases">
        <title>A draft genome resource for the thread blight pathogen Marasmius tenuissimus strain MS-2.</title>
        <authorList>
            <person name="Yulfo-Soto G.E."/>
            <person name="Baruah I.K."/>
            <person name="Amoako-Attah I."/>
            <person name="Bukari Y."/>
            <person name="Meinhardt L.W."/>
            <person name="Bailey B.A."/>
            <person name="Cohen S.P."/>
        </authorList>
    </citation>
    <scope>NUCLEOTIDE SEQUENCE [LARGE SCALE GENOMIC DNA]</scope>
    <source>
        <strain evidence="11 12">MS-2</strain>
    </source>
</reference>
<dbReference type="PANTHER" id="PTHR46300:SF7">
    <property type="entry name" value="P450, PUTATIVE (EUROFUNG)-RELATED"/>
    <property type="match status" value="1"/>
</dbReference>
<dbReference type="Gene3D" id="1.10.630.10">
    <property type="entry name" value="Cytochrome P450"/>
    <property type="match status" value="1"/>
</dbReference>
<protein>
    <recommendedName>
        <fullName evidence="13">Cytochrome P450</fullName>
    </recommendedName>
</protein>
<proteinExistence type="inferred from homology"/>
<keyword evidence="5 9" id="KW-0479">Metal-binding</keyword>
<dbReference type="PANTHER" id="PTHR46300">
    <property type="entry name" value="P450, PUTATIVE (EUROFUNG)-RELATED-RELATED"/>
    <property type="match status" value="1"/>
</dbReference>
<evidence type="ECO:0000256" key="1">
    <source>
        <dbReference type="ARBA" id="ARBA00001971"/>
    </source>
</evidence>
<keyword evidence="12" id="KW-1185">Reference proteome</keyword>
<evidence type="ECO:0000313" key="11">
    <source>
        <dbReference type="EMBL" id="KAL0068245.1"/>
    </source>
</evidence>
<evidence type="ECO:0000256" key="8">
    <source>
        <dbReference type="ARBA" id="ARBA00023033"/>
    </source>
</evidence>
<keyword evidence="6 9" id="KW-0560">Oxidoreductase</keyword>
<evidence type="ECO:0000256" key="2">
    <source>
        <dbReference type="ARBA" id="ARBA00005179"/>
    </source>
</evidence>
<evidence type="ECO:0000256" key="10">
    <source>
        <dbReference type="SAM" id="MobiDB-lite"/>
    </source>
</evidence>
<evidence type="ECO:0000256" key="7">
    <source>
        <dbReference type="ARBA" id="ARBA00023004"/>
    </source>
</evidence>
<comment type="caution">
    <text evidence="11">The sequence shown here is derived from an EMBL/GenBank/DDBJ whole genome shotgun (WGS) entry which is preliminary data.</text>
</comment>